<protein>
    <recommendedName>
        <fullName evidence="11">SAND domain-containing protein</fullName>
    </recommendedName>
</protein>
<evidence type="ECO:0000256" key="3">
    <source>
        <dbReference type="ARBA" id="ARBA00022723"/>
    </source>
</evidence>
<feature type="compositionally biased region" description="Low complexity" evidence="10">
    <location>
        <begin position="374"/>
        <end position="389"/>
    </location>
</feature>
<evidence type="ECO:0000313" key="13">
    <source>
        <dbReference type="Proteomes" id="UP001356427"/>
    </source>
</evidence>
<proteinExistence type="predicted"/>
<dbReference type="InterPro" id="IPR000770">
    <property type="entry name" value="SAND_dom"/>
</dbReference>
<dbReference type="AlphaFoldDB" id="A0AAN8MA61"/>
<comment type="caution">
    <text evidence="12">The sequence shown here is derived from an EMBL/GenBank/DDBJ whole genome shotgun (WGS) entry which is preliminary data.</text>
</comment>
<keyword evidence="9" id="KW-0539">Nucleus</keyword>
<dbReference type="GO" id="GO:0000978">
    <property type="term" value="F:RNA polymerase II cis-regulatory region sequence-specific DNA binding"/>
    <property type="evidence" value="ECO:0007669"/>
    <property type="project" value="TreeGrafter"/>
</dbReference>
<evidence type="ECO:0000256" key="8">
    <source>
        <dbReference type="ARBA" id="ARBA00023163"/>
    </source>
</evidence>
<organism evidence="12 13">
    <name type="scientific">Coregonus suidteri</name>
    <dbReference type="NCBI Taxonomy" id="861788"/>
    <lineage>
        <taxon>Eukaryota</taxon>
        <taxon>Metazoa</taxon>
        <taxon>Chordata</taxon>
        <taxon>Craniata</taxon>
        <taxon>Vertebrata</taxon>
        <taxon>Euteleostomi</taxon>
        <taxon>Actinopterygii</taxon>
        <taxon>Neopterygii</taxon>
        <taxon>Teleostei</taxon>
        <taxon>Protacanthopterygii</taxon>
        <taxon>Salmoniformes</taxon>
        <taxon>Salmonidae</taxon>
        <taxon>Coregoninae</taxon>
        <taxon>Coregonus</taxon>
    </lineage>
</organism>
<keyword evidence="8" id="KW-0804">Transcription</keyword>
<evidence type="ECO:0000259" key="11">
    <source>
        <dbReference type="PROSITE" id="PS50864"/>
    </source>
</evidence>
<dbReference type="Pfam" id="PF01342">
    <property type="entry name" value="SAND"/>
    <property type="match status" value="1"/>
</dbReference>
<reference evidence="12 13" key="1">
    <citation type="submission" date="2021-04" db="EMBL/GenBank/DDBJ databases">
        <authorList>
            <person name="De Guttry C."/>
            <person name="Zahm M."/>
            <person name="Klopp C."/>
            <person name="Cabau C."/>
            <person name="Louis A."/>
            <person name="Berthelot C."/>
            <person name="Parey E."/>
            <person name="Roest Crollius H."/>
            <person name="Montfort J."/>
            <person name="Robinson-Rechavi M."/>
            <person name="Bucao C."/>
            <person name="Bouchez O."/>
            <person name="Gislard M."/>
            <person name="Lluch J."/>
            <person name="Milhes M."/>
            <person name="Lampietro C."/>
            <person name="Lopez Roques C."/>
            <person name="Donnadieu C."/>
            <person name="Braasch I."/>
            <person name="Desvignes T."/>
            <person name="Postlethwait J."/>
            <person name="Bobe J."/>
            <person name="Wedekind C."/>
            <person name="Guiguen Y."/>
        </authorList>
    </citation>
    <scope>NUCLEOTIDE SEQUENCE [LARGE SCALE GENOMIC DNA]</scope>
    <source>
        <strain evidence="12">Cs_M1</strain>
        <tissue evidence="12">Blood</tissue>
    </source>
</reference>
<dbReference type="Proteomes" id="UP001356427">
    <property type="component" value="Unassembled WGS sequence"/>
</dbReference>
<dbReference type="PROSITE" id="PS50864">
    <property type="entry name" value="SAND"/>
    <property type="match status" value="1"/>
</dbReference>
<evidence type="ECO:0000256" key="1">
    <source>
        <dbReference type="ARBA" id="ARBA00004496"/>
    </source>
</evidence>
<dbReference type="PANTHER" id="PTHR10417:SF3">
    <property type="entry name" value="GLUCOCORTICOID MODULATORY ELEMENT-BINDING PROTEIN 1"/>
    <property type="match status" value="1"/>
</dbReference>
<comment type="subcellular location">
    <subcellularLocation>
        <location evidence="1">Cytoplasm</location>
    </subcellularLocation>
</comment>
<dbReference type="GO" id="GO:0046872">
    <property type="term" value="F:metal ion binding"/>
    <property type="evidence" value="ECO:0007669"/>
    <property type="project" value="UniProtKB-KW"/>
</dbReference>
<accession>A0AAN8MA61</accession>
<name>A0AAN8MA61_9TELE</name>
<evidence type="ECO:0000256" key="5">
    <source>
        <dbReference type="ARBA" id="ARBA00023015"/>
    </source>
</evidence>
<dbReference type="PANTHER" id="PTHR10417">
    <property type="entry name" value="GLUCOCORTICOID MODULATORY ELEMENT-BINDING PROTEIN"/>
    <property type="match status" value="1"/>
</dbReference>
<keyword evidence="4" id="KW-0862">Zinc</keyword>
<keyword evidence="5" id="KW-0805">Transcription regulation</keyword>
<evidence type="ECO:0000256" key="9">
    <source>
        <dbReference type="ARBA" id="ARBA00023242"/>
    </source>
</evidence>
<keyword evidence="2" id="KW-0963">Cytoplasm</keyword>
<evidence type="ECO:0000256" key="2">
    <source>
        <dbReference type="ARBA" id="ARBA00022490"/>
    </source>
</evidence>
<evidence type="ECO:0000256" key="10">
    <source>
        <dbReference type="SAM" id="MobiDB-lite"/>
    </source>
</evidence>
<dbReference type="SUPFAM" id="SSF63763">
    <property type="entry name" value="SAND domain-like"/>
    <property type="match status" value="1"/>
</dbReference>
<dbReference type="Gene3D" id="3.10.390.10">
    <property type="entry name" value="SAND domain-like"/>
    <property type="match status" value="1"/>
</dbReference>
<evidence type="ECO:0000256" key="4">
    <source>
        <dbReference type="ARBA" id="ARBA00022833"/>
    </source>
</evidence>
<feature type="region of interest" description="Disordered" evidence="10">
    <location>
        <begin position="346"/>
        <end position="389"/>
    </location>
</feature>
<dbReference type="GO" id="GO:0005737">
    <property type="term" value="C:cytoplasm"/>
    <property type="evidence" value="ECO:0007669"/>
    <property type="project" value="UniProtKB-SubCell"/>
</dbReference>
<dbReference type="Pfam" id="PF25892">
    <property type="entry name" value="Spe-44"/>
    <property type="match status" value="1"/>
</dbReference>
<dbReference type="InterPro" id="IPR059099">
    <property type="entry name" value="GMEB1/2/Spe-44_dom"/>
</dbReference>
<gene>
    <name evidence="12" type="ORF">J4Q44_G00032600</name>
</gene>
<feature type="compositionally biased region" description="Basic residues" evidence="10">
    <location>
        <begin position="362"/>
        <end position="371"/>
    </location>
</feature>
<keyword evidence="7" id="KW-0238">DNA-binding</keyword>
<dbReference type="GO" id="GO:0006357">
    <property type="term" value="P:regulation of transcription by RNA polymerase II"/>
    <property type="evidence" value="ECO:0007669"/>
    <property type="project" value="TreeGrafter"/>
</dbReference>
<keyword evidence="3" id="KW-0479">Metal-binding</keyword>
<sequence>MAQTEVTTVSMGDLMVMKANEEENGDDEDSNTQVILQLQPITAGMDESGETDTAVVAVEAHPEETTVDGEEVELGYPITCGECKAVLLVKKFVCPGINVKCVKYEDQLISPKQFVHMSGKATLKDWKRAIRMGGVMLRKMMDSGQLDFYEHSTLCTNTCRSTKFDLLINNTRFPPDGSGLTTPISSQAQVVIGNGGQVAMTTEERSEVLTGTVEWSSGAVAMETEKKETSEISEETLNFWKGIADVGLMGEVVDNIRTELLEMLRGVQLRSEQAAMQDADSCLVEVAVLSNLAQVFGLLDSVKHILNVRREQTDPGEEQVLSTLTNLELQLEEQRRQQHVRAQLCHPQPLNNISHTPGGKPTKPKAKRPRLQRPASTTTLLTSSLSQPQTATLQPQQFTVLSPISFSSMGQPFSLSGLSGLSGLPMTTLGQQNNTVTLHTLPAGAQTFTRYITTMVGADGKMETLTLHPSQGLTLVGTTLQDPSQLGGTMMSPLELVQLTQGGVTVSGEMMVEQPMGQVVEGGTMVLHQEGMVQEGLVEGVEDKSQAQTVTEIDPAPGDQDQTMGAVMELQLAQEGEAEAGEEGSAMVVHGGMEVTMVSEEVEGEVGEGMVVQGESEDAQGEVLETGQQSQVEGIQLDANGQISGLRIMVIEEETQEEDKAK</sequence>
<keyword evidence="13" id="KW-1185">Reference proteome</keyword>
<keyword evidence="6" id="KW-0175">Coiled coil</keyword>
<feature type="domain" description="SAND" evidence="11">
    <location>
        <begin position="64"/>
        <end position="147"/>
    </location>
</feature>
<dbReference type="EMBL" id="JAGTTL010000002">
    <property type="protein sequence ID" value="KAK6327615.1"/>
    <property type="molecule type" value="Genomic_DNA"/>
</dbReference>
<dbReference type="InterPro" id="IPR010919">
    <property type="entry name" value="SAND-like_dom_sf"/>
</dbReference>
<evidence type="ECO:0000313" key="12">
    <source>
        <dbReference type="EMBL" id="KAK6327615.1"/>
    </source>
</evidence>
<dbReference type="GO" id="GO:0005634">
    <property type="term" value="C:nucleus"/>
    <property type="evidence" value="ECO:0007669"/>
    <property type="project" value="TreeGrafter"/>
</dbReference>
<dbReference type="FunFam" id="3.10.390.10:FF:000003">
    <property type="entry name" value="glucocorticoid modulatory element-binding protein 1 isoform X2"/>
    <property type="match status" value="1"/>
</dbReference>
<evidence type="ECO:0000256" key="7">
    <source>
        <dbReference type="ARBA" id="ARBA00023125"/>
    </source>
</evidence>
<dbReference type="SMART" id="SM00258">
    <property type="entry name" value="SAND"/>
    <property type="match status" value="1"/>
</dbReference>
<evidence type="ECO:0000256" key="6">
    <source>
        <dbReference type="ARBA" id="ARBA00023054"/>
    </source>
</evidence>